<dbReference type="PIRSF" id="PIRSF026991">
    <property type="entry name" value="Mnd1"/>
    <property type="match status" value="1"/>
</dbReference>
<dbReference type="EMBL" id="CAWYQH010000035">
    <property type="protein sequence ID" value="CAK8676951.1"/>
    <property type="molecule type" value="Genomic_DNA"/>
</dbReference>
<comment type="function">
    <text evidence="6">Required for proper homologous chromosome pairing and efficient cross-over and intragenic recombination during meiosis.</text>
</comment>
<gene>
    <name evidence="10" type="ORF">CVLEPA_LOCUS6367</name>
</gene>
<protein>
    <recommendedName>
        <fullName evidence="6">Meiotic nuclear division protein 1 homolog</fullName>
    </recommendedName>
</protein>
<evidence type="ECO:0000313" key="11">
    <source>
        <dbReference type="Proteomes" id="UP001642483"/>
    </source>
</evidence>
<evidence type="ECO:0000256" key="3">
    <source>
        <dbReference type="ARBA" id="ARBA00023054"/>
    </source>
</evidence>
<evidence type="ECO:0000256" key="5">
    <source>
        <dbReference type="ARBA" id="ARBA00023254"/>
    </source>
</evidence>
<evidence type="ECO:0000313" key="10">
    <source>
        <dbReference type="EMBL" id="CAK8676951.1"/>
    </source>
</evidence>
<keyword evidence="3 7" id="KW-0175">Coiled coil</keyword>
<dbReference type="InterPro" id="IPR040661">
    <property type="entry name" value="LZ3wCH"/>
</dbReference>
<dbReference type="Pfam" id="PF18517">
    <property type="entry name" value="LZ3wCH"/>
    <property type="match status" value="1"/>
</dbReference>
<evidence type="ECO:0000256" key="6">
    <source>
        <dbReference type="PIRNR" id="PIRNR026991"/>
    </source>
</evidence>
<feature type="domain" description="Mnd1 HTH" evidence="8">
    <location>
        <begin position="16"/>
        <end position="75"/>
    </location>
</feature>
<evidence type="ECO:0000256" key="1">
    <source>
        <dbReference type="ARBA" id="ARBA00004123"/>
    </source>
</evidence>
<accession>A0ABP0FC42</accession>
<evidence type="ECO:0000259" key="9">
    <source>
        <dbReference type="Pfam" id="PF18517"/>
    </source>
</evidence>
<comment type="similarity">
    <text evidence="2 6">Belongs to the MND1 family.</text>
</comment>
<evidence type="ECO:0000256" key="7">
    <source>
        <dbReference type="SAM" id="Coils"/>
    </source>
</evidence>
<dbReference type="InterPro" id="IPR036388">
    <property type="entry name" value="WH-like_DNA-bd_sf"/>
</dbReference>
<reference evidence="10 11" key="1">
    <citation type="submission" date="2024-02" db="EMBL/GenBank/DDBJ databases">
        <authorList>
            <person name="Daric V."/>
            <person name="Darras S."/>
        </authorList>
    </citation>
    <scope>NUCLEOTIDE SEQUENCE [LARGE SCALE GENOMIC DNA]</scope>
</reference>
<evidence type="ECO:0000259" key="8">
    <source>
        <dbReference type="Pfam" id="PF03962"/>
    </source>
</evidence>
<comment type="subcellular location">
    <subcellularLocation>
        <location evidence="1 6">Nucleus</location>
    </subcellularLocation>
</comment>
<dbReference type="Gene3D" id="1.10.10.10">
    <property type="entry name" value="Winged helix-like DNA-binding domain superfamily/Winged helix DNA-binding domain"/>
    <property type="match status" value="1"/>
</dbReference>
<dbReference type="InterPro" id="IPR005647">
    <property type="entry name" value="Mnd1"/>
</dbReference>
<comment type="caution">
    <text evidence="10">The sequence shown here is derived from an EMBL/GenBank/DDBJ whole genome shotgun (WGS) entry which is preliminary data.</text>
</comment>
<proteinExistence type="inferred from homology"/>
<keyword evidence="5" id="KW-0469">Meiosis</keyword>
<evidence type="ECO:0000256" key="4">
    <source>
        <dbReference type="ARBA" id="ARBA00023242"/>
    </source>
</evidence>
<sequence>MPKKHGVSFDEKKSRMLDFFYEKKEFFHLKEIEKLVPKCKGITPMSVKEVVQALVDDGFINCEKVGSSSYYWVFKSQTYNQKQNKLKRLQGQFQSLQTKHEKVLDQLSEARKNRQTSLERDEALKKISFLSTKKEDLMKEIMKYEENDPSKIKQLATETVTAKEAVNRWTDNLFTLKAWIKRKFPVDEKQIDKQFGIPEDIDYI</sequence>
<feature type="domain" description="Leucine zipper with capping helix" evidence="9">
    <location>
        <begin position="151"/>
        <end position="204"/>
    </location>
</feature>
<dbReference type="Proteomes" id="UP001642483">
    <property type="component" value="Unassembled WGS sequence"/>
</dbReference>
<keyword evidence="11" id="KW-1185">Reference proteome</keyword>
<organism evidence="10 11">
    <name type="scientific">Clavelina lepadiformis</name>
    <name type="common">Light-bulb sea squirt</name>
    <name type="synonym">Ascidia lepadiformis</name>
    <dbReference type="NCBI Taxonomy" id="159417"/>
    <lineage>
        <taxon>Eukaryota</taxon>
        <taxon>Metazoa</taxon>
        <taxon>Chordata</taxon>
        <taxon>Tunicata</taxon>
        <taxon>Ascidiacea</taxon>
        <taxon>Aplousobranchia</taxon>
        <taxon>Clavelinidae</taxon>
        <taxon>Clavelina</taxon>
    </lineage>
</organism>
<evidence type="ECO:0000256" key="2">
    <source>
        <dbReference type="ARBA" id="ARBA00005981"/>
    </source>
</evidence>
<keyword evidence="4 6" id="KW-0539">Nucleus</keyword>
<dbReference type="InterPro" id="IPR040453">
    <property type="entry name" value="Mnd1_HTH"/>
</dbReference>
<feature type="coiled-coil region" evidence="7">
    <location>
        <begin position="79"/>
        <end position="147"/>
    </location>
</feature>
<name>A0ABP0FC42_CLALP</name>
<dbReference type="Pfam" id="PF03962">
    <property type="entry name" value="Mnd1"/>
    <property type="match status" value="1"/>
</dbReference>